<sequence length="96" mass="10686">MNGVPRGHYIRQSILTIPLSLLPGLSIYCCGITIFFPKWITSHLLQRNFFLHVPRSTGAFAQAPFGRVRSPVVPLIGGAIWWVAEPLALLCCILQQ</sequence>
<dbReference type="Proteomes" id="UP000499080">
    <property type="component" value="Unassembled WGS sequence"/>
</dbReference>
<keyword evidence="1" id="KW-0812">Transmembrane</keyword>
<name>A0A4Y2IJ35_ARAVE</name>
<proteinExistence type="predicted"/>
<protein>
    <submittedName>
        <fullName evidence="2">Uncharacterized protein</fullName>
    </submittedName>
</protein>
<gene>
    <name evidence="2" type="ORF">AVEN_13318_1</name>
</gene>
<reference evidence="2 3" key="1">
    <citation type="journal article" date="2019" name="Sci. Rep.">
        <title>Orb-weaving spider Araneus ventricosus genome elucidates the spidroin gene catalogue.</title>
        <authorList>
            <person name="Kono N."/>
            <person name="Nakamura H."/>
            <person name="Ohtoshi R."/>
            <person name="Moran D.A.P."/>
            <person name="Shinohara A."/>
            <person name="Yoshida Y."/>
            <person name="Fujiwara M."/>
            <person name="Mori M."/>
            <person name="Tomita M."/>
            <person name="Arakawa K."/>
        </authorList>
    </citation>
    <scope>NUCLEOTIDE SEQUENCE [LARGE SCALE GENOMIC DNA]</scope>
</reference>
<feature type="transmembrane region" description="Helical" evidence="1">
    <location>
        <begin position="72"/>
        <end position="94"/>
    </location>
</feature>
<organism evidence="2 3">
    <name type="scientific">Araneus ventricosus</name>
    <name type="common">Orbweaver spider</name>
    <name type="synonym">Epeira ventricosa</name>
    <dbReference type="NCBI Taxonomy" id="182803"/>
    <lineage>
        <taxon>Eukaryota</taxon>
        <taxon>Metazoa</taxon>
        <taxon>Ecdysozoa</taxon>
        <taxon>Arthropoda</taxon>
        <taxon>Chelicerata</taxon>
        <taxon>Arachnida</taxon>
        <taxon>Araneae</taxon>
        <taxon>Araneomorphae</taxon>
        <taxon>Entelegynae</taxon>
        <taxon>Araneoidea</taxon>
        <taxon>Araneidae</taxon>
        <taxon>Araneus</taxon>
    </lineage>
</organism>
<feature type="transmembrane region" description="Helical" evidence="1">
    <location>
        <begin position="21"/>
        <end position="40"/>
    </location>
</feature>
<accession>A0A4Y2IJ35</accession>
<evidence type="ECO:0000256" key="1">
    <source>
        <dbReference type="SAM" id="Phobius"/>
    </source>
</evidence>
<dbReference type="EMBL" id="BGPR01002697">
    <property type="protein sequence ID" value="GBM77570.1"/>
    <property type="molecule type" value="Genomic_DNA"/>
</dbReference>
<keyword evidence="1" id="KW-0472">Membrane</keyword>
<evidence type="ECO:0000313" key="2">
    <source>
        <dbReference type="EMBL" id="GBM77570.1"/>
    </source>
</evidence>
<evidence type="ECO:0000313" key="3">
    <source>
        <dbReference type="Proteomes" id="UP000499080"/>
    </source>
</evidence>
<keyword evidence="1" id="KW-1133">Transmembrane helix</keyword>
<keyword evidence="3" id="KW-1185">Reference proteome</keyword>
<dbReference type="AlphaFoldDB" id="A0A4Y2IJ35"/>
<comment type="caution">
    <text evidence="2">The sequence shown here is derived from an EMBL/GenBank/DDBJ whole genome shotgun (WGS) entry which is preliminary data.</text>
</comment>